<dbReference type="GO" id="GO:1901096">
    <property type="term" value="P:regulation of autophagosome maturation"/>
    <property type="evidence" value="ECO:0007669"/>
    <property type="project" value="TreeGrafter"/>
</dbReference>
<evidence type="ECO:0000313" key="6">
    <source>
        <dbReference type="Proteomes" id="UP001153076"/>
    </source>
</evidence>
<reference evidence="5" key="1">
    <citation type="submission" date="2022-04" db="EMBL/GenBank/DDBJ databases">
        <title>Carnegiea gigantea Genome sequencing and assembly v2.</title>
        <authorList>
            <person name="Copetti D."/>
            <person name="Sanderson M.J."/>
            <person name="Burquez A."/>
            <person name="Wojciechowski M.F."/>
        </authorList>
    </citation>
    <scope>NUCLEOTIDE SEQUENCE</scope>
    <source>
        <strain evidence="5">SGP5-SGP5p</strain>
        <tissue evidence="5">Aerial part</tissue>
    </source>
</reference>
<organism evidence="5 6">
    <name type="scientific">Carnegiea gigantea</name>
    <dbReference type="NCBI Taxonomy" id="171969"/>
    <lineage>
        <taxon>Eukaryota</taxon>
        <taxon>Viridiplantae</taxon>
        <taxon>Streptophyta</taxon>
        <taxon>Embryophyta</taxon>
        <taxon>Tracheophyta</taxon>
        <taxon>Spermatophyta</taxon>
        <taxon>Magnoliopsida</taxon>
        <taxon>eudicotyledons</taxon>
        <taxon>Gunneridae</taxon>
        <taxon>Pentapetalae</taxon>
        <taxon>Caryophyllales</taxon>
        <taxon>Cactineae</taxon>
        <taxon>Cactaceae</taxon>
        <taxon>Cactoideae</taxon>
        <taxon>Echinocereeae</taxon>
        <taxon>Carnegiea</taxon>
    </lineage>
</organism>
<evidence type="ECO:0000259" key="3">
    <source>
        <dbReference type="Pfam" id="PF09758"/>
    </source>
</evidence>
<dbReference type="Pfam" id="PF09758">
    <property type="entry name" value="FPL"/>
    <property type="match status" value="1"/>
</dbReference>
<dbReference type="GO" id="GO:0005770">
    <property type="term" value="C:late endosome"/>
    <property type="evidence" value="ECO:0007669"/>
    <property type="project" value="TreeGrafter"/>
</dbReference>
<dbReference type="PANTHER" id="PTHR21481">
    <property type="entry name" value="PROTEIN CLEC16A"/>
    <property type="match status" value="1"/>
</dbReference>
<keyword evidence="2" id="KW-0072">Autophagy</keyword>
<name>A0A9Q1Q8I2_9CARY</name>
<proteinExistence type="inferred from homology"/>
<dbReference type="InterPro" id="IPR039272">
    <property type="entry name" value="CLEC16A/TT9"/>
</dbReference>
<dbReference type="Proteomes" id="UP001153076">
    <property type="component" value="Unassembled WGS sequence"/>
</dbReference>
<dbReference type="AlphaFoldDB" id="A0A9Q1Q8I2"/>
<dbReference type="InterPro" id="IPR045820">
    <property type="entry name" value="CLEC16A/TT9_C"/>
</dbReference>
<dbReference type="PANTHER" id="PTHR21481:SF0">
    <property type="entry name" value="PROTEIN CLEC16A"/>
    <property type="match status" value="1"/>
</dbReference>
<evidence type="ECO:0000256" key="2">
    <source>
        <dbReference type="ARBA" id="ARBA00023006"/>
    </source>
</evidence>
<dbReference type="Pfam" id="PF19439">
    <property type="entry name" value="CLEC16A_C"/>
    <property type="match status" value="1"/>
</dbReference>
<gene>
    <name evidence="5" type="ORF">Cgig2_027309</name>
</gene>
<evidence type="ECO:0000313" key="5">
    <source>
        <dbReference type="EMBL" id="KAJ8432121.1"/>
    </source>
</evidence>
<protein>
    <recommendedName>
        <fullName evidence="7">FPL domain-containing protein</fullName>
    </recommendedName>
</protein>
<evidence type="ECO:0000259" key="4">
    <source>
        <dbReference type="Pfam" id="PF19439"/>
    </source>
</evidence>
<comment type="caution">
    <text evidence="5">The sequence shown here is derived from an EMBL/GenBank/DDBJ whole genome shotgun (WGS) entry which is preliminary data.</text>
</comment>
<dbReference type="InterPro" id="IPR019155">
    <property type="entry name" value="CLEC16A/TT9_N"/>
</dbReference>
<dbReference type="GO" id="GO:0016197">
    <property type="term" value="P:endosomal transport"/>
    <property type="evidence" value="ECO:0007669"/>
    <property type="project" value="TreeGrafter"/>
</dbReference>
<dbReference type="EMBL" id="JAKOGI010000634">
    <property type="protein sequence ID" value="KAJ8432121.1"/>
    <property type="molecule type" value="Genomic_DNA"/>
</dbReference>
<keyword evidence="6" id="KW-1185">Reference proteome</keyword>
<evidence type="ECO:0008006" key="7">
    <source>
        <dbReference type="Google" id="ProtNLM"/>
    </source>
</evidence>
<evidence type="ECO:0000256" key="1">
    <source>
        <dbReference type="ARBA" id="ARBA00006441"/>
    </source>
</evidence>
<dbReference type="GO" id="GO:0005794">
    <property type="term" value="C:Golgi apparatus"/>
    <property type="evidence" value="ECO:0007669"/>
    <property type="project" value="TreeGrafter"/>
</dbReference>
<dbReference type="OrthoDB" id="294052at2759"/>
<sequence length="420" mass="46900">MATSSLADSSVAYNSGDGVFGHWALHGGAKSGSCWVVGEALGLELGRNGKEAVVDILQSIVEIVSYGDKHDPSIFECFMELQVLAEFVRMLKVSRNPRIQAAVLQYLSIMIQNLQSEQAIYYCFSNGYVNSIITHEYEFHAGDLALYYVSFLRTVSGKLSRDTVCLLVKTQEDAVTSFPLYTEAIRFAHHGEKMIQTTIRSLTLSIYDVRDDMVYRFLMTPPASDYFSDLFLKLREDCIHLDTTICSLRDNYTNDKRKDLLSGIDKLLDDLYYIKDLLCVGRSYLSSFVTRKLLGLLVVPIVVPLMQLEKTAGVKMSAVTSLYLLSRLLQVVDNKEILDSVASLVLYPHMALSSVPVSEADFDSSQIKLSSKHVNNIEQALDSSLKSQEPSKGKSLGNLLGNKLSSHHVLSCQWNDAQER</sequence>
<accession>A0A9Q1Q8I2</accession>
<feature type="domain" description="CLEC16A/TT9 C-terminal" evidence="4">
    <location>
        <begin position="264"/>
        <end position="388"/>
    </location>
</feature>
<dbReference type="GO" id="GO:0006914">
    <property type="term" value="P:autophagy"/>
    <property type="evidence" value="ECO:0007669"/>
    <property type="project" value="UniProtKB-KW"/>
</dbReference>
<comment type="similarity">
    <text evidence="1">Belongs to the CLEC16A/gop-1 family.</text>
</comment>
<dbReference type="GO" id="GO:0007034">
    <property type="term" value="P:vacuolar transport"/>
    <property type="evidence" value="ECO:0007669"/>
    <property type="project" value="TreeGrafter"/>
</dbReference>
<feature type="domain" description="FPL" evidence="3">
    <location>
        <begin position="57"/>
        <end position="207"/>
    </location>
</feature>